<keyword evidence="3" id="KW-1185">Reference proteome</keyword>
<organism evidence="2 3">
    <name type="scientific">Monilinia fructigena</name>
    <dbReference type="NCBI Taxonomy" id="38457"/>
    <lineage>
        <taxon>Eukaryota</taxon>
        <taxon>Fungi</taxon>
        <taxon>Dikarya</taxon>
        <taxon>Ascomycota</taxon>
        <taxon>Pezizomycotina</taxon>
        <taxon>Leotiomycetes</taxon>
        <taxon>Helotiales</taxon>
        <taxon>Sclerotiniaceae</taxon>
        <taxon>Monilinia</taxon>
    </lineage>
</organism>
<gene>
    <name evidence="2" type="ORF">DID88_007766</name>
</gene>
<dbReference type="Proteomes" id="UP000249056">
    <property type="component" value="Unassembled WGS sequence"/>
</dbReference>
<feature type="compositionally biased region" description="Basic and acidic residues" evidence="1">
    <location>
        <begin position="40"/>
        <end position="49"/>
    </location>
</feature>
<comment type="caution">
    <text evidence="2">The sequence shown here is derived from an EMBL/GenBank/DDBJ whole genome shotgun (WGS) entry which is preliminary data.</text>
</comment>
<dbReference type="EMBL" id="QKRW01000005">
    <property type="protein sequence ID" value="RAL66986.1"/>
    <property type="molecule type" value="Genomic_DNA"/>
</dbReference>
<feature type="region of interest" description="Disordered" evidence="1">
    <location>
        <begin position="75"/>
        <end position="95"/>
    </location>
</feature>
<feature type="region of interest" description="Disordered" evidence="1">
    <location>
        <begin position="40"/>
        <end position="60"/>
    </location>
</feature>
<feature type="compositionally biased region" description="Pro residues" evidence="1">
    <location>
        <begin position="86"/>
        <end position="95"/>
    </location>
</feature>
<proteinExistence type="predicted"/>
<evidence type="ECO:0000313" key="3">
    <source>
        <dbReference type="Proteomes" id="UP000249056"/>
    </source>
</evidence>
<name>A0A395J3Y4_9HELO</name>
<evidence type="ECO:0000313" key="2">
    <source>
        <dbReference type="EMBL" id="RAL66986.1"/>
    </source>
</evidence>
<dbReference type="AlphaFoldDB" id="A0A395J3Y4"/>
<sequence>MHFIRAIAICAPEYEIAGFSLRAWDAFAERGVVEVEVEKRAEEEERGREEEIDMGTHESCSLPRDKWRIVVKKEKIHKPEQSKPPLLGPLQPPPP</sequence>
<reference evidence="2 3" key="1">
    <citation type="submission" date="2018-06" db="EMBL/GenBank/DDBJ databases">
        <title>Genome Sequence of the Brown Rot Fungal Pathogen Monilinia fructigena.</title>
        <authorList>
            <person name="Landi L."/>
            <person name="De Miccolis Angelini R.M."/>
            <person name="Pollastro S."/>
            <person name="Abate D."/>
            <person name="Faretra F."/>
            <person name="Romanazzi G."/>
        </authorList>
    </citation>
    <scope>NUCLEOTIDE SEQUENCE [LARGE SCALE GENOMIC DNA]</scope>
    <source>
        <strain evidence="2 3">Mfrg269</strain>
    </source>
</reference>
<evidence type="ECO:0000256" key="1">
    <source>
        <dbReference type="SAM" id="MobiDB-lite"/>
    </source>
</evidence>
<protein>
    <submittedName>
        <fullName evidence="2">Uncharacterized protein</fullName>
    </submittedName>
</protein>
<accession>A0A395J3Y4</accession>